<proteinExistence type="predicted"/>
<protein>
    <recommendedName>
        <fullName evidence="2">DUF6546 domain-containing protein</fullName>
    </recommendedName>
</protein>
<dbReference type="Proteomes" id="UP001175000">
    <property type="component" value="Unassembled WGS sequence"/>
</dbReference>
<feature type="domain" description="DUF6546" evidence="2">
    <location>
        <begin position="41"/>
        <end position="100"/>
    </location>
</feature>
<evidence type="ECO:0000259" key="2">
    <source>
        <dbReference type="Pfam" id="PF20183"/>
    </source>
</evidence>
<comment type="caution">
    <text evidence="3">The sequence shown here is derived from an EMBL/GenBank/DDBJ whole genome shotgun (WGS) entry which is preliminary data.</text>
</comment>
<organism evidence="3 4">
    <name type="scientific">Immersiella caudata</name>
    <dbReference type="NCBI Taxonomy" id="314043"/>
    <lineage>
        <taxon>Eukaryota</taxon>
        <taxon>Fungi</taxon>
        <taxon>Dikarya</taxon>
        <taxon>Ascomycota</taxon>
        <taxon>Pezizomycotina</taxon>
        <taxon>Sordariomycetes</taxon>
        <taxon>Sordariomycetidae</taxon>
        <taxon>Sordariales</taxon>
        <taxon>Lasiosphaeriaceae</taxon>
        <taxon>Immersiella</taxon>
    </lineage>
</organism>
<dbReference type="EMBL" id="JAULSU010000002">
    <property type="protein sequence ID" value="KAK0627844.1"/>
    <property type="molecule type" value="Genomic_DNA"/>
</dbReference>
<name>A0AA40C7V5_9PEZI</name>
<evidence type="ECO:0000256" key="1">
    <source>
        <dbReference type="SAM" id="MobiDB-lite"/>
    </source>
</evidence>
<evidence type="ECO:0000313" key="3">
    <source>
        <dbReference type="EMBL" id="KAK0627844.1"/>
    </source>
</evidence>
<keyword evidence="4" id="KW-1185">Reference proteome</keyword>
<sequence>MPGGSWSSDFGTIIPDQSEGKGRQANISDISPPFHFQTERTRSKRPLSRQLSKTTRRCTSLTELSASFLIDAFDVFHDFASPQPLPPNPKLRTWETLKILSNLIPAPPPPSQGGNANNSSPEPPTPRH</sequence>
<feature type="region of interest" description="Disordered" evidence="1">
    <location>
        <begin position="1"/>
        <end position="55"/>
    </location>
</feature>
<feature type="region of interest" description="Disordered" evidence="1">
    <location>
        <begin position="103"/>
        <end position="128"/>
    </location>
</feature>
<dbReference type="AlphaFoldDB" id="A0AA40C7V5"/>
<feature type="compositionally biased region" description="Polar residues" evidence="1">
    <location>
        <begin position="1"/>
        <end position="10"/>
    </location>
</feature>
<dbReference type="Pfam" id="PF20183">
    <property type="entry name" value="DUF6546"/>
    <property type="match status" value="1"/>
</dbReference>
<evidence type="ECO:0000313" key="4">
    <source>
        <dbReference type="Proteomes" id="UP001175000"/>
    </source>
</evidence>
<reference evidence="3" key="1">
    <citation type="submission" date="2023-06" db="EMBL/GenBank/DDBJ databases">
        <title>Genome-scale phylogeny and comparative genomics of the fungal order Sordariales.</title>
        <authorList>
            <consortium name="Lawrence Berkeley National Laboratory"/>
            <person name="Hensen N."/>
            <person name="Bonometti L."/>
            <person name="Westerberg I."/>
            <person name="Brannstrom I.O."/>
            <person name="Guillou S."/>
            <person name="Cros-Aarteil S."/>
            <person name="Calhoun S."/>
            <person name="Haridas S."/>
            <person name="Kuo A."/>
            <person name="Mondo S."/>
            <person name="Pangilinan J."/>
            <person name="Riley R."/>
            <person name="Labutti K."/>
            <person name="Andreopoulos B."/>
            <person name="Lipzen A."/>
            <person name="Chen C."/>
            <person name="Yanf M."/>
            <person name="Daum C."/>
            <person name="Ng V."/>
            <person name="Clum A."/>
            <person name="Steindorff A."/>
            <person name="Ohm R."/>
            <person name="Martin F."/>
            <person name="Silar P."/>
            <person name="Natvig D."/>
            <person name="Lalanne C."/>
            <person name="Gautier V."/>
            <person name="Ament-Velasquez S.L."/>
            <person name="Kruys A."/>
            <person name="Hutchinson M.I."/>
            <person name="Powell A.J."/>
            <person name="Barry K."/>
            <person name="Miller A.N."/>
            <person name="Grigoriev I.V."/>
            <person name="Debuchy R."/>
            <person name="Gladieux P."/>
            <person name="Thoren M.H."/>
            <person name="Johannesson H."/>
        </authorList>
    </citation>
    <scope>NUCLEOTIDE SEQUENCE</scope>
    <source>
        <strain evidence="3">CBS 606.72</strain>
    </source>
</reference>
<dbReference type="InterPro" id="IPR046676">
    <property type="entry name" value="DUF6546"/>
</dbReference>
<gene>
    <name evidence="3" type="ORF">B0T14DRAFT_145639</name>
</gene>
<accession>A0AA40C7V5</accession>